<dbReference type="AlphaFoldDB" id="A0A1G2CEW4"/>
<dbReference type="PROSITE" id="PS51831">
    <property type="entry name" value="HD"/>
    <property type="match status" value="1"/>
</dbReference>
<feature type="compositionally biased region" description="Low complexity" evidence="2">
    <location>
        <begin position="373"/>
        <end position="391"/>
    </location>
</feature>
<gene>
    <name evidence="6" type="ORF">A2945_03930</name>
</gene>
<protein>
    <recommendedName>
        <fullName evidence="8">GTP pyrophosphokinase</fullName>
    </recommendedName>
</protein>
<dbReference type="InterPro" id="IPR043519">
    <property type="entry name" value="NT_sf"/>
</dbReference>
<evidence type="ECO:0000259" key="3">
    <source>
        <dbReference type="PROSITE" id="PS51671"/>
    </source>
</evidence>
<dbReference type="InterPro" id="IPR004095">
    <property type="entry name" value="TGS"/>
</dbReference>
<feature type="region of interest" description="Disordered" evidence="2">
    <location>
        <begin position="370"/>
        <end position="399"/>
    </location>
</feature>
<dbReference type="GO" id="GO:0005886">
    <property type="term" value="C:plasma membrane"/>
    <property type="evidence" value="ECO:0007669"/>
    <property type="project" value="TreeGrafter"/>
</dbReference>
<dbReference type="InterPro" id="IPR006674">
    <property type="entry name" value="HD_domain"/>
</dbReference>
<comment type="similarity">
    <text evidence="1">Belongs to the RelA/SpoT family.</text>
</comment>
<dbReference type="SMART" id="SM00471">
    <property type="entry name" value="HDc"/>
    <property type="match status" value="1"/>
</dbReference>
<dbReference type="SUPFAM" id="SSF81301">
    <property type="entry name" value="Nucleotidyltransferase"/>
    <property type="match status" value="1"/>
</dbReference>
<dbReference type="GO" id="GO:0015969">
    <property type="term" value="P:guanosine tetraphosphate metabolic process"/>
    <property type="evidence" value="ECO:0007669"/>
    <property type="project" value="InterPro"/>
</dbReference>
<dbReference type="CDD" id="cd05399">
    <property type="entry name" value="NT_Rel-Spo_like"/>
    <property type="match status" value="1"/>
</dbReference>
<organism evidence="6 7">
    <name type="scientific">Candidatus Liptonbacteria bacterium RIFCSPLOWO2_01_FULL_52_25</name>
    <dbReference type="NCBI Taxonomy" id="1798650"/>
    <lineage>
        <taxon>Bacteria</taxon>
        <taxon>Candidatus Liptoniibacteriota</taxon>
    </lineage>
</organism>
<dbReference type="Pfam" id="PF04607">
    <property type="entry name" value="RelA_SpoT"/>
    <property type="match status" value="1"/>
</dbReference>
<feature type="domain" description="ACT" evidence="3">
    <location>
        <begin position="517"/>
        <end position="592"/>
    </location>
</feature>
<dbReference type="PANTHER" id="PTHR21262:SF31">
    <property type="entry name" value="GTP PYROPHOSPHOKINASE"/>
    <property type="match status" value="1"/>
</dbReference>
<dbReference type="FunFam" id="1.10.3210.10:FF:000001">
    <property type="entry name" value="GTP pyrophosphokinase RelA"/>
    <property type="match status" value="1"/>
</dbReference>
<dbReference type="FunFam" id="3.10.20.30:FF:000002">
    <property type="entry name" value="GTP pyrophosphokinase (RelA/SpoT)"/>
    <property type="match status" value="1"/>
</dbReference>
<dbReference type="Gene3D" id="1.10.3210.10">
    <property type="entry name" value="Hypothetical protein af1432"/>
    <property type="match status" value="1"/>
</dbReference>
<dbReference type="PROSITE" id="PS51880">
    <property type="entry name" value="TGS"/>
    <property type="match status" value="1"/>
</dbReference>
<dbReference type="InterPro" id="IPR012676">
    <property type="entry name" value="TGS-like"/>
</dbReference>
<dbReference type="PANTHER" id="PTHR21262">
    <property type="entry name" value="GUANOSINE-3',5'-BIS DIPHOSPHATE 3'-PYROPHOSPHOHYDROLASE"/>
    <property type="match status" value="1"/>
</dbReference>
<dbReference type="CDD" id="cd00077">
    <property type="entry name" value="HDc"/>
    <property type="match status" value="1"/>
</dbReference>
<comment type="caution">
    <text evidence="6">The sequence shown here is derived from an EMBL/GenBank/DDBJ whole genome shotgun (WGS) entry which is preliminary data.</text>
</comment>
<accession>A0A1G2CEW4</accession>
<dbReference type="InterPro" id="IPR007685">
    <property type="entry name" value="RelA_SpoT"/>
</dbReference>
<dbReference type="Pfam" id="PF13328">
    <property type="entry name" value="HD_4"/>
    <property type="match status" value="1"/>
</dbReference>
<dbReference type="Pfam" id="PF13291">
    <property type="entry name" value="ACT_4"/>
    <property type="match status" value="1"/>
</dbReference>
<dbReference type="STRING" id="1798650.A2945_03930"/>
<dbReference type="SUPFAM" id="SSF55021">
    <property type="entry name" value="ACT-like"/>
    <property type="match status" value="1"/>
</dbReference>
<dbReference type="InterPro" id="IPR003607">
    <property type="entry name" value="HD/PDEase_dom"/>
</dbReference>
<dbReference type="InterPro" id="IPR045865">
    <property type="entry name" value="ACT-like_dom_sf"/>
</dbReference>
<evidence type="ECO:0000256" key="1">
    <source>
        <dbReference type="ARBA" id="ARBA00007476"/>
    </source>
</evidence>
<dbReference type="SUPFAM" id="SSF81271">
    <property type="entry name" value="TGS-like"/>
    <property type="match status" value="1"/>
</dbReference>
<evidence type="ECO:0008006" key="8">
    <source>
        <dbReference type="Google" id="ProtNLM"/>
    </source>
</evidence>
<dbReference type="InterPro" id="IPR002912">
    <property type="entry name" value="ACT_dom"/>
</dbReference>
<evidence type="ECO:0000313" key="7">
    <source>
        <dbReference type="Proteomes" id="UP000178880"/>
    </source>
</evidence>
<evidence type="ECO:0000256" key="2">
    <source>
        <dbReference type="SAM" id="MobiDB-lite"/>
    </source>
</evidence>
<dbReference type="Gene3D" id="3.10.20.30">
    <property type="match status" value="1"/>
</dbReference>
<sequence>MILIMILKEFMRKDPRGLIARAFAFSEKAHGGQKRKTGDPYFTHVVATANILAEWHMDEATIAAGLLHDVVEDTGLALEAVQREFGEEVAFLVDGVTKLGRIKYRGAEGKVENLRKMILSLSQDLRVVFIKLADRLHNMRTLSALPPAKQKRIAMETDEIYSTLAYRLGMQNLAGELRDLAFPYIHPQEYRWLREISKEQYEARLAYLEKIRPAVHVLLEKHNIRPLTIDFRAKRYSSLYHKLIRHTMDIGKVYDLVAMRVIVETIPECYAVLGVIHEQWPPLPGRIKDYIAMPKPNSYRSLHTTVIGPEEKIIEFQVRTKEMHDENEYGIAAHWLYEQKRHGKQNLAPSKMAEEIKWVQQLKEWVERYRSNPSTDSASPSAMSSGPNGSPQAGSGQADAQEFLQSMKTDFFGGRIFAITPKGDVIDLPMDATPVDFAYHIHSEIGNSCVGAKVNNQLVPLDHKLRSGDLIEILTQKGKKPSEDWLKFVKTTVARDHIRAALRGKQQLAKHLPTKAELRIVVEDRPGLLKDMSTVVTRSHFNILNFELKNQPGGRFPVNRMEVNSTDKQKLEKLVWKLKQVKGVKEVGYKLV</sequence>
<evidence type="ECO:0000313" key="6">
    <source>
        <dbReference type="EMBL" id="OGY98967.1"/>
    </source>
</evidence>
<proteinExistence type="inferred from homology"/>
<dbReference type="CDD" id="cd04876">
    <property type="entry name" value="ACT_RelA-SpoT"/>
    <property type="match status" value="1"/>
</dbReference>
<dbReference type="Proteomes" id="UP000178880">
    <property type="component" value="Unassembled WGS sequence"/>
</dbReference>
<dbReference type="Gene3D" id="3.30.460.10">
    <property type="entry name" value="Beta Polymerase, domain 2"/>
    <property type="match status" value="1"/>
</dbReference>
<dbReference type="Pfam" id="PF02824">
    <property type="entry name" value="TGS"/>
    <property type="match status" value="1"/>
</dbReference>
<dbReference type="PROSITE" id="PS51671">
    <property type="entry name" value="ACT"/>
    <property type="match status" value="1"/>
</dbReference>
<dbReference type="SUPFAM" id="SSF109604">
    <property type="entry name" value="HD-domain/PDEase-like"/>
    <property type="match status" value="1"/>
</dbReference>
<reference evidence="6 7" key="1">
    <citation type="journal article" date="2016" name="Nat. Commun.">
        <title>Thousands of microbial genomes shed light on interconnected biogeochemical processes in an aquifer system.</title>
        <authorList>
            <person name="Anantharaman K."/>
            <person name="Brown C.T."/>
            <person name="Hug L.A."/>
            <person name="Sharon I."/>
            <person name="Castelle C.J."/>
            <person name="Probst A.J."/>
            <person name="Thomas B.C."/>
            <person name="Singh A."/>
            <person name="Wilkins M.J."/>
            <person name="Karaoz U."/>
            <person name="Brodie E.L."/>
            <person name="Williams K.H."/>
            <person name="Hubbard S.S."/>
            <person name="Banfield J.F."/>
        </authorList>
    </citation>
    <scope>NUCLEOTIDE SEQUENCE [LARGE SCALE GENOMIC DNA]</scope>
</reference>
<dbReference type="EMBL" id="MHLA01000025">
    <property type="protein sequence ID" value="OGY98967.1"/>
    <property type="molecule type" value="Genomic_DNA"/>
</dbReference>
<evidence type="ECO:0000259" key="4">
    <source>
        <dbReference type="PROSITE" id="PS51831"/>
    </source>
</evidence>
<feature type="domain" description="TGS" evidence="5">
    <location>
        <begin position="414"/>
        <end position="475"/>
    </location>
</feature>
<dbReference type="InterPro" id="IPR012675">
    <property type="entry name" value="Beta-grasp_dom_sf"/>
</dbReference>
<dbReference type="InterPro" id="IPR033655">
    <property type="entry name" value="TGS_RelA/SpoT"/>
</dbReference>
<evidence type="ECO:0000259" key="5">
    <source>
        <dbReference type="PROSITE" id="PS51880"/>
    </source>
</evidence>
<dbReference type="CDD" id="cd01668">
    <property type="entry name" value="TGS_RSH"/>
    <property type="match status" value="1"/>
</dbReference>
<name>A0A1G2CEW4_9BACT</name>
<dbReference type="Gene3D" id="3.30.70.260">
    <property type="match status" value="1"/>
</dbReference>
<feature type="domain" description="HD" evidence="4">
    <location>
        <begin position="41"/>
        <end position="139"/>
    </location>
</feature>
<dbReference type="SMART" id="SM00954">
    <property type="entry name" value="RelA_SpoT"/>
    <property type="match status" value="1"/>
</dbReference>